<keyword evidence="1" id="KW-0732">Signal</keyword>
<dbReference type="KEGG" id="hch:HCH_02943"/>
<dbReference type="HOGENOM" id="CLU_046994_0_0_6"/>
<dbReference type="InterPro" id="IPR011047">
    <property type="entry name" value="Quinoprotein_ADH-like_sf"/>
</dbReference>
<gene>
    <name evidence="2" type="ordered locus">HCH_02943</name>
</gene>
<evidence type="ECO:0000313" key="2">
    <source>
        <dbReference type="EMBL" id="ABC29715.1"/>
    </source>
</evidence>
<evidence type="ECO:0000256" key="1">
    <source>
        <dbReference type="SAM" id="SignalP"/>
    </source>
</evidence>
<dbReference type="STRING" id="349521.HCH_02943"/>
<protein>
    <submittedName>
        <fullName evidence="2">FOG: WD40 repeat</fullName>
    </submittedName>
</protein>
<sequence length="433" mass="46761">MKHFHLITPARRKPVLSGTLLVLSSLLSACGGGGSSSDDKHTDTDIDAAGRLAIYDADAQALKVLDLNDGSVLESFTLIGSAPRLYPLPGDRYTAVLQRDDNKVSFIDGGLYTEDHGDHMHDYAEAPRLLDFTLSGVRPTHYVMGESSAIVFNDGDDMNVASVTALSGASVAAGEVLLELNRENNMHGVAKLIDGHLFVTYRDSGITDTTLPAEVERYSIADGIATFEERYDAQCPRLHGAGYNQDVLIFGCADGLLAIDLHNADYPAIKYGNPESLADGSRIGTVYGHKEVATLVTSAGSQLFATVIENGAVSYQELKLDEGVSGLSQNFTPNGEFFWVLGDNEKLYLWETDGDWAVATSFSVSSTDIESAYVASSTVNHMLYVLDVENRRIVEVDYEAGLSGRTFALDFTPSGLSWMGLAGHEDDEDHSHD</sequence>
<proteinExistence type="predicted"/>
<dbReference type="SUPFAM" id="SSF50998">
    <property type="entry name" value="Quinoprotein alcohol dehydrogenase-like"/>
    <property type="match status" value="1"/>
</dbReference>
<dbReference type="eggNOG" id="COG3391">
    <property type="taxonomic scope" value="Bacteria"/>
</dbReference>
<reference evidence="2 3" key="1">
    <citation type="journal article" date="2005" name="Nucleic Acids Res.">
        <title>Genomic blueprint of Hahella chejuensis, a marine microbe producing an algicidal agent.</title>
        <authorList>
            <person name="Jeong H."/>
            <person name="Yim J.H."/>
            <person name="Lee C."/>
            <person name="Choi S.-H."/>
            <person name="Park Y.K."/>
            <person name="Yoon S.H."/>
            <person name="Hur C.-G."/>
            <person name="Kang H.-Y."/>
            <person name="Kim D."/>
            <person name="Lee H.H."/>
            <person name="Park K.H."/>
            <person name="Park S.-H."/>
            <person name="Park H.-S."/>
            <person name="Lee H.K."/>
            <person name="Oh T.K."/>
            <person name="Kim J.F."/>
        </authorList>
    </citation>
    <scope>NUCLEOTIDE SEQUENCE [LARGE SCALE GENOMIC DNA]</scope>
    <source>
        <strain evidence="2 3">KCTC 2396</strain>
    </source>
</reference>
<feature type="signal peptide" evidence="1">
    <location>
        <begin position="1"/>
        <end position="29"/>
    </location>
</feature>
<dbReference type="Proteomes" id="UP000000238">
    <property type="component" value="Chromosome"/>
</dbReference>
<organism evidence="2 3">
    <name type="scientific">Hahella chejuensis (strain KCTC 2396)</name>
    <dbReference type="NCBI Taxonomy" id="349521"/>
    <lineage>
        <taxon>Bacteria</taxon>
        <taxon>Pseudomonadati</taxon>
        <taxon>Pseudomonadota</taxon>
        <taxon>Gammaproteobacteria</taxon>
        <taxon>Oceanospirillales</taxon>
        <taxon>Hahellaceae</taxon>
        <taxon>Hahella</taxon>
    </lineage>
</organism>
<dbReference type="InterPro" id="IPR015943">
    <property type="entry name" value="WD40/YVTN_repeat-like_dom_sf"/>
</dbReference>
<keyword evidence="3" id="KW-1185">Reference proteome</keyword>
<dbReference type="EMBL" id="CP000155">
    <property type="protein sequence ID" value="ABC29715.1"/>
    <property type="molecule type" value="Genomic_DNA"/>
</dbReference>
<accession>Q2SI09</accession>
<evidence type="ECO:0000313" key="3">
    <source>
        <dbReference type="Proteomes" id="UP000000238"/>
    </source>
</evidence>
<dbReference type="RefSeq" id="WP_011396784.1">
    <property type="nucleotide sequence ID" value="NC_007645.1"/>
</dbReference>
<dbReference type="AlphaFoldDB" id="Q2SI09"/>
<dbReference type="PROSITE" id="PS51257">
    <property type="entry name" value="PROKAR_LIPOPROTEIN"/>
    <property type="match status" value="1"/>
</dbReference>
<dbReference type="Gene3D" id="2.130.10.10">
    <property type="entry name" value="YVTN repeat-like/Quinoprotein amine dehydrogenase"/>
    <property type="match status" value="1"/>
</dbReference>
<feature type="chain" id="PRO_5004215462" evidence="1">
    <location>
        <begin position="30"/>
        <end position="433"/>
    </location>
</feature>
<name>Q2SI09_HAHCH</name>